<name>A0A2P4P9U4_RHIID</name>
<accession>A0A2P4P9U4</accession>
<organism evidence="2 3">
    <name type="scientific">Rhizophagus irregularis (strain DAOM 181602 / DAOM 197198 / MUCL 43194)</name>
    <name type="common">Arbuscular mycorrhizal fungus</name>
    <name type="synonym">Glomus intraradices</name>
    <dbReference type="NCBI Taxonomy" id="747089"/>
    <lineage>
        <taxon>Eukaryota</taxon>
        <taxon>Fungi</taxon>
        <taxon>Fungi incertae sedis</taxon>
        <taxon>Mucoromycota</taxon>
        <taxon>Glomeromycotina</taxon>
        <taxon>Glomeromycetes</taxon>
        <taxon>Glomerales</taxon>
        <taxon>Glomeraceae</taxon>
        <taxon>Rhizophagus</taxon>
    </lineage>
</organism>
<feature type="region of interest" description="Disordered" evidence="1">
    <location>
        <begin position="40"/>
        <end position="71"/>
    </location>
</feature>
<reference evidence="2 3" key="1">
    <citation type="journal article" date="2013" name="Proc. Natl. Acad. Sci. U.S.A.">
        <title>Genome of an arbuscular mycorrhizal fungus provides insight into the oldest plant symbiosis.</title>
        <authorList>
            <person name="Tisserant E."/>
            <person name="Malbreil M."/>
            <person name="Kuo A."/>
            <person name="Kohler A."/>
            <person name="Symeonidi A."/>
            <person name="Balestrini R."/>
            <person name="Charron P."/>
            <person name="Duensing N."/>
            <person name="Frei Dit Frey N."/>
            <person name="Gianinazzi-Pearson V."/>
            <person name="Gilbert L.B."/>
            <person name="Handa Y."/>
            <person name="Herr J.R."/>
            <person name="Hijri M."/>
            <person name="Koul R."/>
            <person name="Kawaguchi M."/>
            <person name="Krajinski F."/>
            <person name="Lammers P.J."/>
            <person name="Masclaux F.G."/>
            <person name="Murat C."/>
            <person name="Morin E."/>
            <person name="Ndikumana S."/>
            <person name="Pagni M."/>
            <person name="Petitpierre D."/>
            <person name="Requena N."/>
            <person name="Rosikiewicz P."/>
            <person name="Riley R."/>
            <person name="Saito K."/>
            <person name="San Clemente H."/>
            <person name="Shapiro H."/>
            <person name="van Tuinen D."/>
            <person name="Becard G."/>
            <person name="Bonfante P."/>
            <person name="Paszkowski U."/>
            <person name="Shachar-Hill Y.Y."/>
            <person name="Tuskan G.A."/>
            <person name="Young P.W."/>
            <person name="Sanders I.R."/>
            <person name="Henrissat B."/>
            <person name="Rensing S.A."/>
            <person name="Grigoriev I.V."/>
            <person name="Corradi N."/>
            <person name="Roux C."/>
            <person name="Martin F."/>
        </authorList>
    </citation>
    <scope>NUCLEOTIDE SEQUENCE [LARGE SCALE GENOMIC DNA]</scope>
    <source>
        <strain evidence="2 3">DAOM 197198</strain>
    </source>
</reference>
<evidence type="ECO:0000313" key="2">
    <source>
        <dbReference type="EMBL" id="POG62154.1"/>
    </source>
</evidence>
<dbReference type="AlphaFoldDB" id="A0A2P4P9U4"/>
<evidence type="ECO:0000313" key="3">
    <source>
        <dbReference type="Proteomes" id="UP000018888"/>
    </source>
</evidence>
<feature type="compositionally biased region" description="Low complexity" evidence="1">
    <location>
        <begin position="51"/>
        <end position="62"/>
    </location>
</feature>
<feature type="compositionally biased region" description="Acidic residues" evidence="1">
    <location>
        <begin position="40"/>
        <end position="50"/>
    </location>
</feature>
<reference evidence="2 3" key="2">
    <citation type="journal article" date="2018" name="New Phytol.">
        <title>High intraspecific genome diversity in the model arbuscular mycorrhizal symbiont Rhizophagus irregularis.</title>
        <authorList>
            <person name="Chen E.C.H."/>
            <person name="Morin E."/>
            <person name="Beaudet D."/>
            <person name="Noel J."/>
            <person name="Yildirir G."/>
            <person name="Ndikumana S."/>
            <person name="Charron P."/>
            <person name="St-Onge C."/>
            <person name="Giorgi J."/>
            <person name="Kruger M."/>
            <person name="Marton T."/>
            <person name="Ropars J."/>
            <person name="Grigoriev I.V."/>
            <person name="Hainaut M."/>
            <person name="Henrissat B."/>
            <person name="Roux C."/>
            <person name="Martin F."/>
            <person name="Corradi N."/>
        </authorList>
    </citation>
    <scope>NUCLEOTIDE SEQUENCE [LARGE SCALE GENOMIC DNA]</scope>
    <source>
        <strain evidence="2 3">DAOM 197198</strain>
    </source>
</reference>
<sequence length="71" mass="7904">MLVLVIDAFATESFDIAMDQYVGKALCDTKEPEISSNIEEFEESGTEEFEISSIETFEESNTTKSKGLTLN</sequence>
<protein>
    <submittedName>
        <fullName evidence="2">Uncharacterized protein</fullName>
    </submittedName>
</protein>
<dbReference type="Proteomes" id="UP000018888">
    <property type="component" value="Unassembled WGS sequence"/>
</dbReference>
<evidence type="ECO:0000256" key="1">
    <source>
        <dbReference type="SAM" id="MobiDB-lite"/>
    </source>
</evidence>
<keyword evidence="3" id="KW-1185">Reference proteome</keyword>
<gene>
    <name evidence="2" type="ORF">GLOIN_2v1883089</name>
</gene>
<comment type="caution">
    <text evidence="2">The sequence shown here is derived from an EMBL/GenBank/DDBJ whole genome shotgun (WGS) entry which is preliminary data.</text>
</comment>
<proteinExistence type="predicted"/>
<dbReference type="EMBL" id="AUPC02000311">
    <property type="protein sequence ID" value="POG62154.1"/>
    <property type="molecule type" value="Genomic_DNA"/>
</dbReference>